<dbReference type="Proteomes" id="UP000009168">
    <property type="component" value="Unassembled WGS sequence"/>
</dbReference>
<dbReference type="KEGG" id="tet:TTHERM_00324530"/>
<dbReference type="RefSeq" id="XP_001013040.2">
    <property type="nucleotide sequence ID" value="XM_001013040.2"/>
</dbReference>
<organism evidence="2 3">
    <name type="scientific">Tetrahymena thermophila (strain SB210)</name>
    <dbReference type="NCBI Taxonomy" id="312017"/>
    <lineage>
        <taxon>Eukaryota</taxon>
        <taxon>Sar</taxon>
        <taxon>Alveolata</taxon>
        <taxon>Ciliophora</taxon>
        <taxon>Intramacronucleata</taxon>
        <taxon>Oligohymenophorea</taxon>
        <taxon>Hymenostomatida</taxon>
        <taxon>Tetrahymenina</taxon>
        <taxon>Tetrahymenidae</taxon>
        <taxon>Tetrahymena</taxon>
    </lineage>
</organism>
<dbReference type="HOGENOM" id="CLU_245749_0_0_1"/>
<keyword evidence="1" id="KW-1133">Transmembrane helix</keyword>
<keyword evidence="1" id="KW-0472">Membrane</keyword>
<dbReference type="InterPro" id="IPR011048">
    <property type="entry name" value="Haem_d1_sf"/>
</dbReference>
<dbReference type="Gene3D" id="2.130.10.10">
    <property type="entry name" value="YVTN repeat-like/Quinoprotein amine dehydrogenase"/>
    <property type="match status" value="1"/>
</dbReference>
<dbReference type="InParanoid" id="Q237E6"/>
<feature type="transmembrane region" description="Helical" evidence="1">
    <location>
        <begin position="1153"/>
        <end position="1173"/>
    </location>
</feature>
<dbReference type="EMBL" id="GG662743">
    <property type="protein sequence ID" value="EAR92795.2"/>
    <property type="molecule type" value="Genomic_DNA"/>
</dbReference>
<keyword evidence="3" id="KW-1185">Reference proteome</keyword>
<dbReference type="SUPFAM" id="SSF51004">
    <property type="entry name" value="C-terminal (heme d1) domain of cytochrome cd1-nitrite reductase"/>
    <property type="match status" value="1"/>
</dbReference>
<gene>
    <name evidence="2" type="ORF">TTHERM_00324530</name>
</gene>
<reference evidence="3" key="1">
    <citation type="journal article" date="2006" name="PLoS Biol.">
        <title>Macronuclear genome sequence of the ciliate Tetrahymena thermophila, a model eukaryote.</title>
        <authorList>
            <person name="Eisen J.A."/>
            <person name="Coyne R.S."/>
            <person name="Wu M."/>
            <person name="Wu D."/>
            <person name="Thiagarajan M."/>
            <person name="Wortman J.R."/>
            <person name="Badger J.H."/>
            <person name="Ren Q."/>
            <person name="Amedeo P."/>
            <person name="Jones K.M."/>
            <person name="Tallon L.J."/>
            <person name="Delcher A.L."/>
            <person name="Salzberg S.L."/>
            <person name="Silva J.C."/>
            <person name="Haas B.J."/>
            <person name="Majoros W.H."/>
            <person name="Farzad M."/>
            <person name="Carlton J.M."/>
            <person name="Smith R.K. Jr."/>
            <person name="Garg J."/>
            <person name="Pearlman R.E."/>
            <person name="Karrer K.M."/>
            <person name="Sun L."/>
            <person name="Manning G."/>
            <person name="Elde N.C."/>
            <person name="Turkewitz A.P."/>
            <person name="Asai D.J."/>
            <person name="Wilkes D.E."/>
            <person name="Wang Y."/>
            <person name="Cai H."/>
            <person name="Collins K."/>
            <person name="Stewart B.A."/>
            <person name="Lee S.R."/>
            <person name="Wilamowska K."/>
            <person name="Weinberg Z."/>
            <person name="Ruzzo W.L."/>
            <person name="Wloga D."/>
            <person name="Gaertig J."/>
            <person name="Frankel J."/>
            <person name="Tsao C.-C."/>
            <person name="Gorovsky M.A."/>
            <person name="Keeling P.J."/>
            <person name="Waller R.F."/>
            <person name="Patron N.J."/>
            <person name="Cherry J.M."/>
            <person name="Stover N.A."/>
            <person name="Krieger C.J."/>
            <person name="del Toro C."/>
            <person name="Ryder H.F."/>
            <person name="Williamson S.C."/>
            <person name="Barbeau R.A."/>
            <person name="Hamilton E.P."/>
            <person name="Orias E."/>
        </authorList>
    </citation>
    <scope>NUCLEOTIDE SEQUENCE [LARGE SCALE GENOMIC DNA]</scope>
    <source>
        <strain evidence="3">SB210</strain>
    </source>
</reference>
<dbReference type="InterPro" id="IPR015943">
    <property type="entry name" value="WD40/YVTN_repeat-like_dom_sf"/>
</dbReference>
<protein>
    <submittedName>
        <fullName evidence="2">Transmembrane protein, putative</fullName>
    </submittedName>
</protein>
<evidence type="ECO:0000313" key="2">
    <source>
        <dbReference type="EMBL" id="EAR92795.2"/>
    </source>
</evidence>
<proteinExistence type="predicted"/>
<sequence length="1718" mass="199596">MLITKGFSKINLFILKRQILQIAFIFTYFFNKTLAQSIEYIYNPLPIASVDVSKYGRELISIQFVQQRPELAFLSFESEGIYVIDFQNNNQLLVSKQLNITQVQLVDFNIFALTQDLGIILMYYNQTTYEIIVKGTFNPTQYIINTFFITGDSNYIILGVNCYVKVMKIIESALNQNIVSNTNFLQEKSTSGLQCLSNSNHIFANNAAIILSSIRDGVHLFYFKNIESPTYVKSLVKICQDVQQTYLMQNLPILFTLSKYYEVVLIDLGIKFKNQDPSFSGVDEANLDYFSIEQMGGSKTYNYMLIDDEEEYMYLGIRTNGIVVYDLRYLQDPQVSVPIVVQELKSLGLANWISFAPHLLPIRQKYDYLFISDGSSFKIFQKVPVNLNSNIINLYNSDNCIFSGYTSDQWPWSVVTYSDSNQYFAISSGYAGMYTFYIDQYGQLYNVQEAIKRYDESHDGILYLKNRKVIVLGQSGQGMAFYNATNPEKLTYINEFKLIDKQNDCDDITTDKQERYLACANGFQGIYILQVEDFMKPILWAEGDMILKKNGVESVIVDDQLKFGFYAVREEGVGAFQIIKNNGVNTITQTKYFATLGAEYLRFHIDSDQKLVLVADGYQGLTIIDCKDYLNPQIIKQIPVQGWAVKFTQLQANPSTVIVTQMEKGQISVIDISTISEATKISALQFGSESAFGIASHPSNKYIIFTLSQGMRICNTVNTIRIHTQINRQSQFTSQYYPPIPLKSLSSSEKLYIGENVQLITIPYYIQRIVKLSQIYYYHNYQLEQLPSWIKFIQYQSTISIVPNLDALNNNQGFNILLIYVLIPIYPTDFMMRTQDNPPNVIVNQEQSQRIFNKLIQIGLLSEDGYVSDFFQSQMKLDVDWYKDDTERQLYKDLNDQILSQIKRIFTRAQFKYPIQFLVNGSLKFNYSKEDNSYPLIQSFSSIITISMNILKEKVQFVKQKFDGLIFSYSSNQQIFQIQGDIQQLNTYLNTKIIIYDPQQEHSSSLIGINIQVNITDNINNPLTSQEDISVYNFIKKKKQIVLLQNFQSQYENQYPDGLTAQESFTIIIDKQQIQVEQDLVANIQVSIQSGDKWIDINIAGEWISFDDFQIKGNPPLDSFNNKFDLQIIVSDGYSETSQFLEIKVAKFPIKQIMIIVAILVSVLILFFVLFIFRRNIHFIVFQKYHSHQQEILYSGEIYQKKIVFAPNVYEQTLKIFNLVYKSFNYQEQDIGEDSKQKKIQAFISNYRSVNSTNNYDEFFKDAFQIYQNNIKQFTSLPENEFKYNDTRIKIALKSYLAKFILNNNAQMLKIYKRLKKYTQSQQDGYCFDWYKSYVEEIQNLNLTPKNQSINTSSNQPNSLNESENKLVFGSLEIKTFELQNALEQILDSNDVNLEYDFYILTEAIKADYYGFDYQTKPRIWRSSIGEVIHSQINNINPLSVYRKIELEGDKNSLLNKLRQIFWTNYKWIGSYKKHLPDWLGYEMFDNLMILSGIPKKQHQGEYKVLIYNSDGYVSQSVDFMIKQKSKRQNLDKSLYQDSPSLNKKRTLDQNQINLGNNLNSSLQFNLNQNNFMSEKFNYGSPLHLVNKRISQYQKQNSKGAFTKFNTDENINQFKIKSNGIPDLNSNNIFGSVEIQEQRQMTEYQKEYESVNSLNTNQFIENQRQVYVPQSSQLKIPNQQILIPYLLSPPISQANRENLSIFHSQNNLRKQSNQEYQN</sequence>
<dbReference type="OrthoDB" id="327717at2759"/>
<keyword evidence="1 2" id="KW-0812">Transmembrane</keyword>
<accession>Q237E6</accession>
<evidence type="ECO:0000256" key="1">
    <source>
        <dbReference type="SAM" id="Phobius"/>
    </source>
</evidence>
<dbReference type="GeneID" id="7844458"/>
<evidence type="ECO:0000313" key="3">
    <source>
        <dbReference type="Proteomes" id="UP000009168"/>
    </source>
</evidence>
<name>Q237E6_TETTS</name>